<proteinExistence type="predicted"/>
<organism evidence="1 2">
    <name type="scientific">Citrobacter koseri (strain ATCC BAA-895 / CDC 4225-83 / SGSC4696)</name>
    <dbReference type="NCBI Taxonomy" id="290338"/>
    <lineage>
        <taxon>Bacteria</taxon>
        <taxon>Pseudomonadati</taxon>
        <taxon>Pseudomonadota</taxon>
        <taxon>Gammaproteobacteria</taxon>
        <taxon>Enterobacterales</taxon>
        <taxon>Enterobacteriaceae</taxon>
        <taxon>Citrobacter</taxon>
    </lineage>
</organism>
<keyword evidence="2" id="KW-1185">Reference proteome</keyword>
<dbReference type="Proteomes" id="UP000008148">
    <property type="component" value="Chromosome"/>
</dbReference>
<dbReference type="STRING" id="290338.CKO_04742"/>
<accession>A8AQM3</accession>
<dbReference type="HOGENOM" id="CLU_3097113_0_0_6"/>
<dbReference type="EMBL" id="CP000822">
    <property type="protein sequence ID" value="ABV15787.1"/>
    <property type="molecule type" value="Genomic_DNA"/>
</dbReference>
<evidence type="ECO:0000313" key="2">
    <source>
        <dbReference type="Proteomes" id="UP000008148"/>
    </source>
</evidence>
<reference evidence="1 2" key="1">
    <citation type="submission" date="2007-08" db="EMBL/GenBank/DDBJ databases">
        <authorList>
            <consortium name="The Citrobacter koseri Genome Sequencing Project"/>
            <person name="McClelland M."/>
            <person name="Sanderson E.K."/>
            <person name="Porwollik S."/>
            <person name="Spieth J."/>
            <person name="Clifton W.S."/>
            <person name="Latreille P."/>
            <person name="Courtney L."/>
            <person name="Wang C."/>
            <person name="Pepin K."/>
            <person name="Bhonagiri V."/>
            <person name="Nash W."/>
            <person name="Johnson M."/>
            <person name="Thiruvilangam P."/>
            <person name="Wilson R."/>
        </authorList>
    </citation>
    <scope>NUCLEOTIDE SEQUENCE [LARGE SCALE GENOMIC DNA]</scope>
    <source>
        <strain evidence="2">ATCC BAA-895 / CDC 4225-83 / SGSC4696</strain>
    </source>
</reference>
<dbReference type="KEGG" id="cko:CKO_04742"/>
<evidence type="ECO:0000313" key="1">
    <source>
        <dbReference type="EMBL" id="ABV15787.1"/>
    </source>
</evidence>
<name>A8AQM3_CITK8</name>
<dbReference type="AlphaFoldDB" id="A8AQM3"/>
<sequence>MSSSLNVALTIRETHFPCNGGMMTLRSVFRRKCAKQKRHNACAKLLALQTK</sequence>
<gene>
    <name evidence="1" type="ordered locus">CKO_04742</name>
</gene>
<protein>
    <submittedName>
        <fullName evidence="1">Uncharacterized protein</fullName>
    </submittedName>
</protein>